<keyword evidence="2" id="KW-0597">Phosphoprotein</keyword>
<organism evidence="5 6">
    <name type="scientific">Chromobacterium violaceum</name>
    <dbReference type="NCBI Taxonomy" id="536"/>
    <lineage>
        <taxon>Bacteria</taxon>
        <taxon>Pseudomonadati</taxon>
        <taxon>Pseudomonadota</taxon>
        <taxon>Betaproteobacteria</taxon>
        <taxon>Neisseriales</taxon>
        <taxon>Chromobacteriaceae</taxon>
        <taxon>Chromobacterium</taxon>
    </lineage>
</organism>
<protein>
    <submittedName>
        <fullName evidence="5">Putative two-component response-regulatory protein YehT</fullName>
    </submittedName>
</protein>
<dbReference type="GO" id="GO:0006355">
    <property type="term" value="P:regulation of DNA-templated transcription"/>
    <property type="evidence" value="ECO:0007669"/>
    <property type="project" value="TreeGrafter"/>
</dbReference>
<dbReference type="Gene3D" id="3.40.50.2300">
    <property type="match status" value="1"/>
</dbReference>
<reference evidence="5 6" key="1">
    <citation type="submission" date="2018-12" db="EMBL/GenBank/DDBJ databases">
        <authorList>
            <consortium name="Pathogen Informatics"/>
        </authorList>
    </citation>
    <scope>NUCLEOTIDE SEQUENCE [LARGE SCALE GENOMIC DNA]</scope>
    <source>
        <strain evidence="5 6">NCTC9695</strain>
    </source>
</reference>
<dbReference type="GO" id="GO:0000156">
    <property type="term" value="F:phosphorelay response regulator activity"/>
    <property type="evidence" value="ECO:0007669"/>
    <property type="project" value="TreeGrafter"/>
</dbReference>
<proteinExistence type="predicted"/>
<dbReference type="GO" id="GO:0032993">
    <property type="term" value="C:protein-DNA complex"/>
    <property type="evidence" value="ECO:0007669"/>
    <property type="project" value="TreeGrafter"/>
</dbReference>
<dbReference type="CDD" id="cd17532">
    <property type="entry name" value="REC_LytTR_AlgR-like"/>
    <property type="match status" value="1"/>
</dbReference>
<evidence type="ECO:0000256" key="2">
    <source>
        <dbReference type="PROSITE-ProRule" id="PRU00169"/>
    </source>
</evidence>
<dbReference type="PANTHER" id="PTHR48111">
    <property type="entry name" value="REGULATOR OF RPOS"/>
    <property type="match status" value="1"/>
</dbReference>
<feature type="compositionally biased region" description="Polar residues" evidence="3">
    <location>
        <begin position="169"/>
        <end position="179"/>
    </location>
</feature>
<evidence type="ECO:0000256" key="1">
    <source>
        <dbReference type="ARBA" id="ARBA00023125"/>
    </source>
</evidence>
<evidence type="ECO:0000313" key="5">
    <source>
        <dbReference type="EMBL" id="VEB42064.1"/>
    </source>
</evidence>
<dbReference type="InterPro" id="IPR039420">
    <property type="entry name" value="WalR-like"/>
</dbReference>
<feature type="domain" description="Response regulatory" evidence="4">
    <location>
        <begin position="3"/>
        <end position="117"/>
    </location>
</feature>
<dbReference type="InterPro" id="IPR011006">
    <property type="entry name" value="CheY-like_superfamily"/>
</dbReference>
<feature type="region of interest" description="Disordered" evidence="3">
    <location>
        <begin position="124"/>
        <end position="179"/>
    </location>
</feature>
<evidence type="ECO:0000259" key="4">
    <source>
        <dbReference type="PROSITE" id="PS50110"/>
    </source>
</evidence>
<dbReference type="AlphaFoldDB" id="A0A3S4LJ57"/>
<feature type="modified residue" description="4-aspartylphosphate" evidence="2">
    <location>
        <position position="54"/>
    </location>
</feature>
<dbReference type="EMBL" id="LR134182">
    <property type="protein sequence ID" value="VEB42064.1"/>
    <property type="molecule type" value="Genomic_DNA"/>
</dbReference>
<dbReference type="PANTHER" id="PTHR48111:SF17">
    <property type="entry name" value="TRANSCRIPTIONAL REGULATORY PROTEIN YPDB"/>
    <property type="match status" value="1"/>
</dbReference>
<dbReference type="GO" id="GO:0005829">
    <property type="term" value="C:cytosol"/>
    <property type="evidence" value="ECO:0007669"/>
    <property type="project" value="TreeGrafter"/>
</dbReference>
<dbReference type="GO" id="GO:0000976">
    <property type="term" value="F:transcription cis-regulatory region binding"/>
    <property type="evidence" value="ECO:0007669"/>
    <property type="project" value="TreeGrafter"/>
</dbReference>
<evidence type="ECO:0000256" key="3">
    <source>
        <dbReference type="SAM" id="MobiDB-lite"/>
    </source>
</evidence>
<dbReference type="PROSITE" id="PS50110">
    <property type="entry name" value="RESPONSE_REGULATORY"/>
    <property type="match status" value="1"/>
</dbReference>
<sequence>MMKALIVEDEYLAREELAYLIREHSAIEIAASVEDGLEAFKFLQENDVDVVFLDINIPSIDGLLLAKNLHKTTRPPRIVFVTAYKEFAVDAFELEAFDYILKPYNETRIASVLARLEAQEPPVSAPAAPAAPQPAKARPSVAPSTWPRATASSSPPATTSITSRRTRKSPWSTPRATAT</sequence>
<dbReference type="SMART" id="SM00448">
    <property type="entry name" value="REC"/>
    <property type="match status" value="1"/>
</dbReference>
<name>A0A3S4LJ57_CHRVL</name>
<dbReference type="SUPFAM" id="SSF52172">
    <property type="entry name" value="CheY-like"/>
    <property type="match status" value="1"/>
</dbReference>
<keyword evidence="1" id="KW-0238">DNA-binding</keyword>
<evidence type="ECO:0000313" key="6">
    <source>
        <dbReference type="Proteomes" id="UP000275777"/>
    </source>
</evidence>
<dbReference type="Pfam" id="PF00072">
    <property type="entry name" value="Response_reg"/>
    <property type="match status" value="1"/>
</dbReference>
<accession>A0A3S4LJ57</accession>
<dbReference type="InterPro" id="IPR001789">
    <property type="entry name" value="Sig_transdc_resp-reg_receiver"/>
</dbReference>
<dbReference type="Proteomes" id="UP000275777">
    <property type="component" value="Chromosome"/>
</dbReference>
<feature type="compositionally biased region" description="Low complexity" evidence="3">
    <location>
        <begin position="124"/>
        <end position="163"/>
    </location>
</feature>
<gene>
    <name evidence="5" type="primary">mrkE</name>
    <name evidence="5" type="ORF">NCTC9695_02506</name>
</gene>